<accession>A0ABD7V6F7</accession>
<evidence type="ECO:0000313" key="1">
    <source>
        <dbReference type="EMBL" id="VFA89890.1"/>
    </source>
</evidence>
<name>A0ABD7V6F7_9ACTN</name>
<organism evidence="1 2">
    <name type="scientific">Gordonia paraffinivorans</name>
    <dbReference type="NCBI Taxonomy" id="175628"/>
    <lineage>
        <taxon>Bacteria</taxon>
        <taxon>Bacillati</taxon>
        <taxon>Actinomycetota</taxon>
        <taxon>Actinomycetes</taxon>
        <taxon>Mycobacteriales</taxon>
        <taxon>Gordoniaceae</taxon>
        <taxon>Gordonia</taxon>
    </lineage>
</organism>
<proteinExistence type="predicted"/>
<dbReference type="EMBL" id="CAACYD010000007">
    <property type="protein sequence ID" value="VFA89890.1"/>
    <property type="molecule type" value="Genomic_DNA"/>
</dbReference>
<sequence length="245" mass="26232">MTSALSTRASRRSVRKFPEPAAIAEAVAIEEAIVLPGYRALGTNPAVFGLTNHDFHQVGEAWRRHRAIVERLRRMYSDAVAAELSATPRREAVAAPGAVGRSGQAPFAGAWPQPVQAYRSMQTRQGAQASTESKVIAAVGFLLVAMHAVTDPTNCGTSSPSLNLVPPPLHRDRALLEDVLSRAVESFDAARRSVLLAAIGESGESFEPYVPGPGSKLWVVRYNPHSLRTACRTIGLGDIEARSAS</sequence>
<reference evidence="1 2" key="1">
    <citation type="submission" date="2019-02" db="EMBL/GenBank/DDBJ databases">
        <authorList>
            <consortium name="Pathogen Informatics"/>
        </authorList>
    </citation>
    <scope>NUCLEOTIDE SEQUENCE [LARGE SCALE GENOMIC DNA]</scope>
    <source>
        <strain evidence="1 2">3012STDY6756503</strain>
    </source>
</reference>
<evidence type="ECO:0000313" key="2">
    <source>
        <dbReference type="Proteomes" id="UP000360750"/>
    </source>
</evidence>
<dbReference type="GeneID" id="60751439"/>
<dbReference type="Proteomes" id="UP000360750">
    <property type="component" value="Unassembled WGS sequence"/>
</dbReference>
<comment type="caution">
    <text evidence="1">The sequence shown here is derived from an EMBL/GenBank/DDBJ whole genome shotgun (WGS) entry which is preliminary data.</text>
</comment>
<dbReference type="AlphaFoldDB" id="A0ABD7V6F7"/>
<gene>
    <name evidence="1" type="ORF">NCTC8139_03463</name>
</gene>
<protein>
    <submittedName>
        <fullName evidence="1">Uncharacterized protein</fullName>
    </submittedName>
</protein>
<dbReference type="RefSeq" id="WP_131734986.1">
    <property type="nucleotide sequence ID" value="NZ_CAACYD010000007.1"/>
</dbReference>